<dbReference type="EMBL" id="FNSA01000003">
    <property type="protein sequence ID" value="SEC66237.1"/>
    <property type="molecule type" value="Genomic_DNA"/>
</dbReference>
<protein>
    <submittedName>
        <fullName evidence="1">Uncharacterized protein</fullName>
    </submittedName>
</protein>
<gene>
    <name evidence="1" type="ORF">SAMN04489793_2848</name>
</gene>
<name>A0A1H4UC03_TSUTY</name>
<evidence type="ECO:0000313" key="2">
    <source>
        <dbReference type="Proteomes" id="UP000182241"/>
    </source>
</evidence>
<accession>A0A1H4UC03</accession>
<reference evidence="2" key="1">
    <citation type="submission" date="2016-10" db="EMBL/GenBank/DDBJ databases">
        <authorList>
            <person name="Varghese N."/>
            <person name="Submissions S."/>
        </authorList>
    </citation>
    <scope>NUCLEOTIDE SEQUENCE [LARGE SCALE GENOMIC DNA]</scope>
    <source>
        <strain evidence="2">DSM 44234</strain>
    </source>
</reference>
<dbReference type="STRING" id="57704.SAMN04489793_2848"/>
<sequence>MKGRFLMTATLDTPAAPPAVVQAPGQPTFQATLVELLASQDDAAQVLADLVLAVAAARPNAAEQLHVLRVVKNACKRDEDRDAGPRQALLDAVIAQYGQVRAGDYGSFRISPTQGRREVDYGRLMDRYPSVYADVVTTGPDGFQIKCTPSA</sequence>
<evidence type="ECO:0000313" key="1">
    <source>
        <dbReference type="EMBL" id="SEC66237.1"/>
    </source>
</evidence>
<keyword evidence="2" id="KW-1185">Reference proteome</keyword>
<organism evidence="1 2">
    <name type="scientific">Tsukamurella tyrosinosolvens</name>
    <dbReference type="NCBI Taxonomy" id="57704"/>
    <lineage>
        <taxon>Bacteria</taxon>
        <taxon>Bacillati</taxon>
        <taxon>Actinomycetota</taxon>
        <taxon>Actinomycetes</taxon>
        <taxon>Mycobacteriales</taxon>
        <taxon>Tsukamurellaceae</taxon>
        <taxon>Tsukamurella</taxon>
    </lineage>
</organism>
<dbReference type="AlphaFoldDB" id="A0A1H4UC03"/>
<dbReference type="Proteomes" id="UP000182241">
    <property type="component" value="Unassembled WGS sequence"/>
</dbReference>
<proteinExistence type="predicted"/>